<gene>
    <name evidence="2" type="ORF">SNAT2548_LOCUS833</name>
</gene>
<reference evidence="2" key="1">
    <citation type="submission" date="2021-02" db="EMBL/GenBank/DDBJ databases">
        <authorList>
            <person name="Dougan E. K."/>
            <person name="Rhodes N."/>
            <person name="Thang M."/>
            <person name="Chan C."/>
        </authorList>
    </citation>
    <scope>NUCLEOTIDE SEQUENCE</scope>
</reference>
<dbReference type="EMBL" id="CAJNDS010000041">
    <property type="protein sequence ID" value="CAE6930803.1"/>
    <property type="molecule type" value="Genomic_DNA"/>
</dbReference>
<sequence>MQLMLLRPMPPAEPAPVPKPKRPPEPEPVPKGIQKSRPANRRSGLPQAFAPPQRTLAPSQLLAIAPPPKARPKEAAKPGNKRPASQPASQDAPRPTKVLKVRQMAPLRPGYERPLAAAPYQANPTPFGHYAAGSSHPSVPPWRHEAVQYVPPRPAPPLIGPVVIGAAQKGGQYRDMRRPNVPANPPIGARRSARPPPNRQRKTWNV</sequence>
<keyword evidence="3" id="KW-1185">Reference proteome</keyword>
<dbReference type="Proteomes" id="UP000604046">
    <property type="component" value="Unassembled WGS sequence"/>
</dbReference>
<comment type="caution">
    <text evidence="2">The sequence shown here is derived from an EMBL/GenBank/DDBJ whole genome shotgun (WGS) entry which is preliminary data.</text>
</comment>
<accession>A0A812GHX1</accession>
<feature type="region of interest" description="Disordered" evidence="1">
    <location>
        <begin position="1"/>
        <end position="101"/>
    </location>
</feature>
<feature type="region of interest" description="Disordered" evidence="1">
    <location>
        <begin position="170"/>
        <end position="206"/>
    </location>
</feature>
<evidence type="ECO:0000313" key="2">
    <source>
        <dbReference type="EMBL" id="CAE6930803.1"/>
    </source>
</evidence>
<feature type="compositionally biased region" description="Pro residues" evidence="1">
    <location>
        <begin position="8"/>
        <end position="18"/>
    </location>
</feature>
<protein>
    <submittedName>
        <fullName evidence="2">Uncharacterized protein</fullName>
    </submittedName>
</protein>
<dbReference type="AlphaFoldDB" id="A0A812GHX1"/>
<evidence type="ECO:0000256" key="1">
    <source>
        <dbReference type="SAM" id="MobiDB-lite"/>
    </source>
</evidence>
<organism evidence="2 3">
    <name type="scientific">Symbiodinium natans</name>
    <dbReference type="NCBI Taxonomy" id="878477"/>
    <lineage>
        <taxon>Eukaryota</taxon>
        <taxon>Sar</taxon>
        <taxon>Alveolata</taxon>
        <taxon>Dinophyceae</taxon>
        <taxon>Suessiales</taxon>
        <taxon>Symbiodiniaceae</taxon>
        <taxon>Symbiodinium</taxon>
    </lineage>
</organism>
<evidence type="ECO:0000313" key="3">
    <source>
        <dbReference type="Proteomes" id="UP000604046"/>
    </source>
</evidence>
<proteinExistence type="predicted"/>
<name>A0A812GHX1_9DINO</name>